<dbReference type="PANTHER" id="PTHR20855">
    <property type="entry name" value="ADIPOR/PROGESTIN RECEPTOR-RELATED"/>
    <property type="match status" value="1"/>
</dbReference>
<feature type="transmembrane region" description="Helical" evidence="6">
    <location>
        <begin position="446"/>
        <end position="467"/>
    </location>
</feature>
<proteinExistence type="predicted"/>
<feature type="transmembrane region" description="Helical" evidence="6">
    <location>
        <begin position="421"/>
        <end position="439"/>
    </location>
</feature>
<reference evidence="7" key="1">
    <citation type="submission" date="2020-11" db="EMBL/GenBank/DDBJ databases">
        <authorList>
            <consortium name="DOE Joint Genome Institute"/>
            <person name="Ahrendt S."/>
            <person name="Riley R."/>
            <person name="Andreopoulos W."/>
            <person name="Labutti K."/>
            <person name="Pangilinan J."/>
            <person name="Ruiz-Duenas F.J."/>
            <person name="Barrasa J.M."/>
            <person name="Sanchez-Garcia M."/>
            <person name="Camarero S."/>
            <person name="Miyauchi S."/>
            <person name="Serrano A."/>
            <person name="Linde D."/>
            <person name="Babiker R."/>
            <person name="Drula E."/>
            <person name="Ayuso-Fernandez I."/>
            <person name="Pacheco R."/>
            <person name="Padilla G."/>
            <person name="Ferreira P."/>
            <person name="Barriuso J."/>
            <person name="Kellner H."/>
            <person name="Castanera R."/>
            <person name="Alfaro M."/>
            <person name="Ramirez L."/>
            <person name="Pisabarro A.G."/>
            <person name="Kuo A."/>
            <person name="Tritt A."/>
            <person name="Lipzen A."/>
            <person name="He G."/>
            <person name="Yan M."/>
            <person name="Ng V."/>
            <person name="Cullen D."/>
            <person name="Martin F."/>
            <person name="Rosso M.-N."/>
            <person name="Henrissat B."/>
            <person name="Hibbett D."/>
            <person name="Martinez A.T."/>
            <person name="Grigoriev I.V."/>
        </authorList>
    </citation>
    <scope>NUCLEOTIDE SEQUENCE</scope>
    <source>
        <strain evidence="7">CIRM-BRFM 674</strain>
    </source>
</reference>
<sequence length="584" mass="64355">MSSTTTTTASTATTTSITVVASDVGARAHVRRRVRRRLSAPSSSQLPSLKLCRSLSYNLEALDLSSASPAQTLAHLRFLVLSYLADLEHRLRAALASATPDWPSQGEHTAVEDVVQWAYTALDMLEGIRADVCSHLPELPSADMEAFLNALPDFPDVPNFADLRSHLPDMPHLPDMADVRAHFADMPSLSEMGSGMYSRLDDVRARFHELDFRGPFGYIPVLSDRLQSLNSHLSASVASEGKATISFVPNTVLSGLLDALLSSDVIADVLNSHPADVICETEDMLERAAIEVSQAVKRSFEGMRLIKYSDLPHSWRNNPFVTHGYRFIPIERWHLIVMSLVTPHNELLNIHTHLIPFLLWGVNLLTIVLTAPSYDSFDLPEILFMCFALLCLSSSAIWHTMSGCADHRSVELCARIDYVGIGWLISASVGTVVHYGFGCHPSVGHAFLGLCLATGLAGNIFPFMSWFNKHEYRFYRIGFFLLLAFSGIGPMVALSALHTRKEMYDFVAPVFPSLASYLIGLVFYAAHFPECVIPESIQRKLDMIGGGSHAIWHCFIVLAVSQHRSAMTHMKGGLECVLSNAMAA</sequence>
<evidence type="ECO:0000256" key="6">
    <source>
        <dbReference type="SAM" id="Phobius"/>
    </source>
</evidence>
<dbReference type="Proteomes" id="UP000807469">
    <property type="component" value="Unassembled WGS sequence"/>
</dbReference>
<comment type="subcellular location">
    <subcellularLocation>
        <location evidence="1">Membrane</location>
        <topology evidence="1">Multi-pass membrane protein</topology>
    </subcellularLocation>
</comment>
<name>A0A9P5Z8M4_9AGAR</name>
<keyword evidence="4 6" id="KW-0472">Membrane</keyword>
<dbReference type="InterPro" id="IPR004254">
    <property type="entry name" value="AdipoR/HlyIII-related"/>
</dbReference>
<dbReference type="GO" id="GO:0046872">
    <property type="term" value="F:metal ion binding"/>
    <property type="evidence" value="ECO:0007669"/>
    <property type="project" value="UniProtKB-KW"/>
</dbReference>
<dbReference type="GO" id="GO:0016020">
    <property type="term" value="C:membrane"/>
    <property type="evidence" value="ECO:0007669"/>
    <property type="project" value="UniProtKB-SubCell"/>
</dbReference>
<feature type="transmembrane region" description="Helical" evidence="6">
    <location>
        <begin position="506"/>
        <end position="524"/>
    </location>
</feature>
<organism evidence="7 8">
    <name type="scientific">Pholiota conissans</name>
    <dbReference type="NCBI Taxonomy" id="109636"/>
    <lineage>
        <taxon>Eukaryota</taxon>
        <taxon>Fungi</taxon>
        <taxon>Dikarya</taxon>
        <taxon>Basidiomycota</taxon>
        <taxon>Agaricomycotina</taxon>
        <taxon>Agaricomycetes</taxon>
        <taxon>Agaricomycetidae</taxon>
        <taxon>Agaricales</taxon>
        <taxon>Agaricineae</taxon>
        <taxon>Strophariaceae</taxon>
        <taxon>Pholiota</taxon>
    </lineage>
</organism>
<feature type="transmembrane region" description="Helical" evidence="6">
    <location>
        <begin position="544"/>
        <end position="561"/>
    </location>
</feature>
<dbReference type="Pfam" id="PF03006">
    <property type="entry name" value="HlyIII"/>
    <property type="match status" value="1"/>
</dbReference>
<feature type="transmembrane region" description="Helical" evidence="6">
    <location>
        <begin position="350"/>
        <end position="370"/>
    </location>
</feature>
<dbReference type="GO" id="GO:0006882">
    <property type="term" value="P:intracellular zinc ion homeostasis"/>
    <property type="evidence" value="ECO:0007669"/>
    <property type="project" value="TreeGrafter"/>
</dbReference>
<comment type="caution">
    <text evidence="7">The sequence shown here is derived from an EMBL/GenBank/DDBJ whole genome shotgun (WGS) entry which is preliminary data.</text>
</comment>
<evidence type="ECO:0000256" key="2">
    <source>
        <dbReference type="ARBA" id="ARBA00022692"/>
    </source>
</evidence>
<keyword evidence="8" id="KW-1185">Reference proteome</keyword>
<dbReference type="PANTHER" id="PTHR20855:SF97">
    <property type="entry name" value="ADIPOR-LIKE RECEPTOR IZH3-RELATED"/>
    <property type="match status" value="1"/>
</dbReference>
<feature type="transmembrane region" description="Helical" evidence="6">
    <location>
        <begin position="382"/>
        <end position="401"/>
    </location>
</feature>
<evidence type="ECO:0000313" key="8">
    <source>
        <dbReference type="Proteomes" id="UP000807469"/>
    </source>
</evidence>
<gene>
    <name evidence="7" type="ORF">BDN70DRAFT_875352</name>
</gene>
<evidence type="ECO:0000256" key="3">
    <source>
        <dbReference type="ARBA" id="ARBA00022989"/>
    </source>
</evidence>
<keyword evidence="2 6" id="KW-0812">Transmembrane</keyword>
<feature type="transmembrane region" description="Helical" evidence="6">
    <location>
        <begin position="473"/>
        <end position="494"/>
    </location>
</feature>
<accession>A0A9P5Z8M4</accession>
<feature type="binding site" evidence="5">
    <location>
        <position position="399"/>
    </location>
    <ligand>
        <name>Zn(2+)</name>
        <dbReference type="ChEBI" id="CHEBI:29105"/>
    </ligand>
</feature>
<evidence type="ECO:0000256" key="4">
    <source>
        <dbReference type="ARBA" id="ARBA00023136"/>
    </source>
</evidence>
<dbReference type="OrthoDB" id="5585746at2759"/>
<protein>
    <submittedName>
        <fullName evidence="7">HlyIII-domain-containing protein</fullName>
    </submittedName>
</protein>
<dbReference type="GO" id="GO:0038023">
    <property type="term" value="F:signaling receptor activity"/>
    <property type="evidence" value="ECO:0007669"/>
    <property type="project" value="TreeGrafter"/>
</dbReference>
<evidence type="ECO:0000313" key="7">
    <source>
        <dbReference type="EMBL" id="KAF9482240.1"/>
    </source>
</evidence>
<dbReference type="EMBL" id="MU155168">
    <property type="protein sequence ID" value="KAF9482240.1"/>
    <property type="molecule type" value="Genomic_DNA"/>
</dbReference>
<feature type="binding site" evidence="5">
    <location>
        <position position="549"/>
    </location>
    <ligand>
        <name>Zn(2+)</name>
        <dbReference type="ChEBI" id="CHEBI:29105"/>
    </ligand>
</feature>
<feature type="binding site" evidence="5">
    <location>
        <position position="553"/>
    </location>
    <ligand>
        <name>Zn(2+)</name>
        <dbReference type="ChEBI" id="CHEBI:29105"/>
    </ligand>
</feature>
<dbReference type="AlphaFoldDB" id="A0A9P5Z8M4"/>
<evidence type="ECO:0000256" key="5">
    <source>
        <dbReference type="PIRSR" id="PIRSR604254-1"/>
    </source>
</evidence>
<keyword evidence="5" id="KW-0862">Zinc</keyword>
<keyword evidence="5" id="KW-0479">Metal-binding</keyword>
<keyword evidence="3 6" id="KW-1133">Transmembrane helix</keyword>
<evidence type="ECO:0000256" key="1">
    <source>
        <dbReference type="ARBA" id="ARBA00004141"/>
    </source>
</evidence>